<proteinExistence type="predicted"/>
<feature type="non-terminal residue" evidence="1">
    <location>
        <position position="82"/>
    </location>
</feature>
<gene>
    <name evidence="1" type="ORF">Tci_931365</name>
</gene>
<dbReference type="AlphaFoldDB" id="A0A699XNJ2"/>
<dbReference type="SUPFAM" id="SSF52540">
    <property type="entry name" value="P-loop containing nucleoside triphosphate hydrolases"/>
    <property type="match status" value="1"/>
</dbReference>
<organism evidence="1">
    <name type="scientific">Tanacetum cinerariifolium</name>
    <name type="common">Dalmatian daisy</name>
    <name type="synonym">Chrysanthemum cinerariifolium</name>
    <dbReference type="NCBI Taxonomy" id="118510"/>
    <lineage>
        <taxon>Eukaryota</taxon>
        <taxon>Viridiplantae</taxon>
        <taxon>Streptophyta</taxon>
        <taxon>Embryophyta</taxon>
        <taxon>Tracheophyta</taxon>
        <taxon>Spermatophyta</taxon>
        <taxon>Magnoliopsida</taxon>
        <taxon>eudicotyledons</taxon>
        <taxon>Gunneridae</taxon>
        <taxon>Pentapetalae</taxon>
        <taxon>asterids</taxon>
        <taxon>campanulids</taxon>
        <taxon>Asterales</taxon>
        <taxon>Asteraceae</taxon>
        <taxon>Asteroideae</taxon>
        <taxon>Anthemideae</taxon>
        <taxon>Anthemidinae</taxon>
        <taxon>Tanacetum</taxon>
    </lineage>
</organism>
<comment type="caution">
    <text evidence="1">The sequence shown here is derived from an EMBL/GenBank/DDBJ whole genome shotgun (WGS) entry which is preliminary data.</text>
</comment>
<protein>
    <recommendedName>
        <fullName evidence="2">AAA+ ATPase domain-containing protein</fullName>
    </recommendedName>
</protein>
<evidence type="ECO:0000313" key="1">
    <source>
        <dbReference type="EMBL" id="GFD59396.1"/>
    </source>
</evidence>
<name>A0A699XNJ2_TANCI</name>
<dbReference type="InterPro" id="IPR027417">
    <property type="entry name" value="P-loop_NTPase"/>
</dbReference>
<dbReference type="InterPro" id="IPR008868">
    <property type="entry name" value="TniB"/>
</dbReference>
<evidence type="ECO:0008006" key="2">
    <source>
        <dbReference type="Google" id="ProtNLM"/>
    </source>
</evidence>
<reference evidence="1" key="1">
    <citation type="journal article" date="2019" name="Sci. Rep.">
        <title>Draft genome of Tanacetum cinerariifolium, the natural source of mosquito coil.</title>
        <authorList>
            <person name="Yamashiro T."/>
            <person name="Shiraishi A."/>
            <person name="Satake H."/>
            <person name="Nakayama K."/>
        </authorList>
    </citation>
    <scope>NUCLEOTIDE SEQUENCE</scope>
</reference>
<accession>A0A699XNJ2</accession>
<dbReference type="Pfam" id="PF05621">
    <property type="entry name" value="TniB"/>
    <property type="match status" value="1"/>
</dbReference>
<dbReference type="EMBL" id="BKCJ011864443">
    <property type="protein sequence ID" value="GFD59396.1"/>
    <property type="molecule type" value="Genomic_DNA"/>
</dbReference>
<sequence length="82" mass="9167">MLYQRILGRLGDPEAFGRYNVELLRQRCAELLPQAGTQLLAIDEVQLLCKLTRDNYEVADALKSMLDDGVVAILFAGNEKAK</sequence>